<sequence>MINLKDYCSPPSPDSIMRSLMYAKSTLINLKGRGKQYDPLIDEIIAIESDVRIPTYKYLMAKLKINREQLGEIINELNKDFIYALYDENFIIRFSQEYVLHVRGQRDSAWFKCHLPIVPRIGETIDIPFLKAYIGGGSKFTIKDIRHRLEDKIMRTEVSLGYDDEWEIDQLRDRAIREGKLDSWRSIGMSKCKLAKMLLKLYPDMVTEK</sequence>
<dbReference type="EMBL" id="JAAFZH010000003">
    <property type="protein sequence ID" value="NDU95265.1"/>
    <property type="molecule type" value="Genomic_DNA"/>
</dbReference>
<dbReference type="Proteomes" id="UP000474175">
    <property type="component" value="Unassembled WGS sequence"/>
</dbReference>
<reference evidence="1 2" key="1">
    <citation type="submission" date="2020-02" db="EMBL/GenBank/DDBJ databases">
        <title>Draft genome sequence of two Spirosoma agri KCTC 52727 and Spirosoma terrae KCTC 52035.</title>
        <authorList>
            <person name="Rojas J."/>
            <person name="Ambika Manirajan B."/>
            <person name="Suarez C."/>
            <person name="Ratering S."/>
            <person name="Schnell S."/>
        </authorList>
    </citation>
    <scope>NUCLEOTIDE SEQUENCE [LARGE SCALE GENOMIC DNA]</scope>
    <source>
        <strain evidence="1 2">KCTC 52035</strain>
    </source>
</reference>
<keyword evidence="2" id="KW-1185">Reference proteome</keyword>
<evidence type="ECO:0000313" key="1">
    <source>
        <dbReference type="EMBL" id="NDU95265.1"/>
    </source>
</evidence>
<comment type="caution">
    <text evidence="1">The sequence shown here is derived from an EMBL/GenBank/DDBJ whole genome shotgun (WGS) entry which is preliminary data.</text>
</comment>
<protein>
    <submittedName>
        <fullName evidence="1">Uncharacterized protein</fullName>
    </submittedName>
</protein>
<gene>
    <name evidence="1" type="ORF">GK108_10315</name>
</gene>
<organism evidence="1 2">
    <name type="scientific">Spirosoma terrae</name>
    <dbReference type="NCBI Taxonomy" id="1968276"/>
    <lineage>
        <taxon>Bacteria</taxon>
        <taxon>Pseudomonadati</taxon>
        <taxon>Bacteroidota</taxon>
        <taxon>Cytophagia</taxon>
        <taxon>Cytophagales</taxon>
        <taxon>Cytophagaceae</taxon>
        <taxon>Spirosoma</taxon>
    </lineage>
</organism>
<accession>A0A6L9L3R0</accession>
<dbReference type="AlphaFoldDB" id="A0A6L9L3R0"/>
<name>A0A6L9L3R0_9BACT</name>
<proteinExistence type="predicted"/>
<dbReference type="RefSeq" id="WP_163946841.1">
    <property type="nucleotide sequence ID" value="NZ_JAAFZH010000003.1"/>
</dbReference>
<evidence type="ECO:0000313" key="2">
    <source>
        <dbReference type="Proteomes" id="UP000474175"/>
    </source>
</evidence>